<feature type="transmembrane region" description="Helical" evidence="1">
    <location>
        <begin position="107"/>
        <end position="130"/>
    </location>
</feature>
<keyword evidence="1" id="KW-1133">Transmembrane helix</keyword>
<dbReference type="RefSeq" id="XP_039115954.1">
    <property type="nucleotide sequence ID" value="XM_039260020.1"/>
</dbReference>
<reference evidence="3" key="1">
    <citation type="submission" date="2025-08" db="UniProtKB">
        <authorList>
            <consortium name="RefSeq"/>
        </authorList>
    </citation>
    <scope>IDENTIFICATION</scope>
</reference>
<evidence type="ECO:0000313" key="3">
    <source>
        <dbReference type="RefSeq" id="XP_039115954.1"/>
    </source>
</evidence>
<organism evidence="2 3">
    <name type="scientific">Dioscorea cayennensis subsp. rotundata</name>
    <name type="common">White Guinea yam</name>
    <name type="synonym">Dioscorea rotundata</name>
    <dbReference type="NCBI Taxonomy" id="55577"/>
    <lineage>
        <taxon>Eukaryota</taxon>
        <taxon>Viridiplantae</taxon>
        <taxon>Streptophyta</taxon>
        <taxon>Embryophyta</taxon>
        <taxon>Tracheophyta</taxon>
        <taxon>Spermatophyta</taxon>
        <taxon>Magnoliopsida</taxon>
        <taxon>Liliopsida</taxon>
        <taxon>Dioscoreales</taxon>
        <taxon>Dioscoreaceae</taxon>
        <taxon>Dioscorea</taxon>
    </lineage>
</organism>
<dbReference type="Proteomes" id="UP001515500">
    <property type="component" value="Chromosome 3"/>
</dbReference>
<evidence type="ECO:0000256" key="1">
    <source>
        <dbReference type="SAM" id="Phobius"/>
    </source>
</evidence>
<keyword evidence="1" id="KW-0812">Transmembrane</keyword>
<name>A0AB40AMG1_DIOCR</name>
<dbReference type="AlphaFoldDB" id="A0AB40AMG1"/>
<keyword evidence="1" id="KW-0472">Membrane</keyword>
<dbReference type="GeneID" id="120251498"/>
<proteinExistence type="predicted"/>
<keyword evidence="2" id="KW-1185">Reference proteome</keyword>
<gene>
    <name evidence="3" type="primary">LOC120251498</name>
</gene>
<protein>
    <submittedName>
        <fullName evidence="3">Uncharacterized protein LOC120251498</fullName>
    </submittedName>
</protein>
<accession>A0AB40AMG1</accession>
<evidence type="ECO:0000313" key="2">
    <source>
        <dbReference type="Proteomes" id="UP001515500"/>
    </source>
</evidence>
<sequence>MWDLNQPGYICKEQNEDLPKFAITAMANPEDLWVSTGFAHVSTHKRTFSNGVAARMACSSAGNRCSRSSRGWVWCGRRGGVLWYTGSMANPSLFSMRDLNPCPMNPLVLLLPMMIMMMLINGDAMLVSAWL</sequence>